<dbReference type="GO" id="GO:0016491">
    <property type="term" value="F:oxidoreductase activity"/>
    <property type="evidence" value="ECO:0007669"/>
    <property type="project" value="InterPro"/>
</dbReference>
<organism evidence="5">
    <name type="scientific">marine sediment metagenome</name>
    <dbReference type="NCBI Taxonomy" id="412755"/>
    <lineage>
        <taxon>unclassified sequences</taxon>
        <taxon>metagenomes</taxon>
        <taxon>ecological metagenomes</taxon>
    </lineage>
</organism>
<dbReference type="GO" id="GO:0046872">
    <property type="term" value="F:metal ion binding"/>
    <property type="evidence" value="ECO:0007669"/>
    <property type="project" value="UniProtKB-KW"/>
</dbReference>
<evidence type="ECO:0000256" key="2">
    <source>
        <dbReference type="ARBA" id="ARBA00023004"/>
    </source>
</evidence>
<comment type="caution">
    <text evidence="5">The sequence shown here is derived from an EMBL/GenBank/DDBJ whole genome shotgun (WGS) entry which is preliminary data.</text>
</comment>
<evidence type="ECO:0000256" key="3">
    <source>
        <dbReference type="ARBA" id="ARBA00023014"/>
    </source>
</evidence>
<feature type="non-terminal residue" evidence="5">
    <location>
        <position position="33"/>
    </location>
</feature>
<proteinExistence type="predicted"/>
<keyword evidence="3" id="KW-0411">Iron-sulfur</keyword>
<evidence type="ECO:0000313" key="5">
    <source>
        <dbReference type="EMBL" id="KKK74749.1"/>
    </source>
</evidence>
<dbReference type="GO" id="GO:0051536">
    <property type="term" value="F:iron-sulfur cluster binding"/>
    <property type="evidence" value="ECO:0007669"/>
    <property type="project" value="UniProtKB-KW"/>
</dbReference>
<feature type="domain" description="4Fe-4S Mo/W bis-MGD-type" evidence="4">
    <location>
        <begin position="3"/>
        <end position="33"/>
    </location>
</feature>
<keyword evidence="2" id="KW-0408">Iron</keyword>
<reference evidence="5" key="1">
    <citation type="journal article" date="2015" name="Nature">
        <title>Complex archaea that bridge the gap between prokaryotes and eukaryotes.</title>
        <authorList>
            <person name="Spang A."/>
            <person name="Saw J.H."/>
            <person name="Jorgensen S.L."/>
            <person name="Zaremba-Niedzwiedzka K."/>
            <person name="Martijn J."/>
            <person name="Lind A.E."/>
            <person name="van Eijk R."/>
            <person name="Schleper C."/>
            <person name="Guy L."/>
            <person name="Ettema T.J."/>
        </authorList>
    </citation>
    <scope>NUCLEOTIDE SEQUENCE</scope>
</reference>
<accession>A0A0F9A852</accession>
<keyword evidence="1" id="KW-0479">Metal-binding</keyword>
<dbReference type="AlphaFoldDB" id="A0A0F9A852"/>
<gene>
    <name evidence="5" type="ORF">LCGC14_2880650</name>
</gene>
<evidence type="ECO:0000256" key="1">
    <source>
        <dbReference type="ARBA" id="ARBA00022723"/>
    </source>
</evidence>
<dbReference type="Pfam" id="PF04879">
    <property type="entry name" value="Molybdop_Fe4S4"/>
    <property type="match status" value="1"/>
</dbReference>
<protein>
    <recommendedName>
        <fullName evidence="4">4Fe-4S Mo/W bis-MGD-type domain-containing protein</fullName>
    </recommendedName>
</protein>
<dbReference type="PROSITE" id="PS51669">
    <property type="entry name" value="4FE4S_MOW_BIS_MGD"/>
    <property type="match status" value="1"/>
</dbReference>
<dbReference type="SUPFAM" id="SSF53706">
    <property type="entry name" value="Formate dehydrogenase/DMSO reductase, domains 1-3"/>
    <property type="match status" value="1"/>
</dbReference>
<sequence length="33" mass="3567">MVIAWHKSTCSFCGLGCGLMVGVEKEKIVKVRG</sequence>
<dbReference type="EMBL" id="LAZR01056172">
    <property type="protein sequence ID" value="KKK74749.1"/>
    <property type="molecule type" value="Genomic_DNA"/>
</dbReference>
<name>A0A0F9A852_9ZZZZ</name>
<dbReference type="Gene3D" id="2.20.25.90">
    <property type="entry name" value="ADC-like domains"/>
    <property type="match status" value="1"/>
</dbReference>
<evidence type="ECO:0000259" key="4">
    <source>
        <dbReference type="PROSITE" id="PS51669"/>
    </source>
</evidence>
<dbReference type="InterPro" id="IPR006963">
    <property type="entry name" value="Mopterin_OxRdtase_4Fe-4S_dom"/>
</dbReference>